<dbReference type="InterPro" id="IPR004328">
    <property type="entry name" value="BRO1_dom"/>
</dbReference>
<feature type="region of interest" description="Disordered" evidence="3">
    <location>
        <begin position="463"/>
        <end position="486"/>
    </location>
</feature>
<dbReference type="InterPro" id="IPR038499">
    <property type="entry name" value="BRO1_sf"/>
</dbReference>
<dbReference type="PANTHER" id="PTHR40463:SF1">
    <property type="entry name" value="PH-RESPONSE REGULATOR PROTEIN PALC"/>
    <property type="match status" value="1"/>
</dbReference>
<dbReference type="Pfam" id="PF03097">
    <property type="entry name" value="BRO1"/>
    <property type="match status" value="1"/>
</dbReference>
<organism evidence="5 6">
    <name type="scientific">Hohenbuehelia grisea</name>
    <dbReference type="NCBI Taxonomy" id="104357"/>
    <lineage>
        <taxon>Eukaryota</taxon>
        <taxon>Fungi</taxon>
        <taxon>Dikarya</taxon>
        <taxon>Basidiomycota</taxon>
        <taxon>Agaricomycotina</taxon>
        <taxon>Agaricomycetes</taxon>
        <taxon>Agaricomycetidae</taxon>
        <taxon>Agaricales</taxon>
        <taxon>Pleurotineae</taxon>
        <taxon>Pleurotaceae</taxon>
        <taxon>Hohenbuehelia</taxon>
    </lineage>
</organism>
<evidence type="ECO:0000313" key="5">
    <source>
        <dbReference type="EMBL" id="KAL0956836.1"/>
    </source>
</evidence>
<dbReference type="Gene3D" id="1.25.40.280">
    <property type="entry name" value="alix/aip1 like domains"/>
    <property type="match status" value="1"/>
</dbReference>
<feature type="compositionally biased region" description="Polar residues" evidence="3">
    <location>
        <begin position="469"/>
        <end position="480"/>
    </location>
</feature>
<evidence type="ECO:0000313" key="6">
    <source>
        <dbReference type="Proteomes" id="UP001556367"/>
    </source>
</evidence>
<dbReference type="InterPro" id="IPR037505">
    <property type="entry name" value="pH-resp_palC"/>
</dbReference>
<evidence type="ECO:0000256" key="1">
    <source>
        <dbReference type="ARBA" id="ARBA00010997"/>
    </source>
</evidence>
<dbReference type="PROSITE" id="PS51180">
    <property type="entry name" value="BRO1"/>
    <property type="match status" value="1"/>
</dbReference>
<dbReference type="EMBL" id="JASNQZ010000006">
    <property type="protein sequence ID" value="KAL0956836.1"/>
    <property type="molecule type" value="Genomic_DNA"/>
</dbReference>
<evidence type="ECO:0000256" key="2">
    <source>
        <dbReference type="ARBA" id="ARBA00022193"/>
    </source>
</evidence>
<keyword evidence="6" id="KW-1185">Reference proteome</keyword>
<evidence type="ECO:0000259" key="4">
    <source>
        <dbReference type="PROSITE" id="PS51180"/>
    </source>
</evidence>
<comment type="similarity">
    <text evidence="1">Belongs to the palC family.</text>
</comment>
<proteinExistence type="inferred from homology"/>
<reference evidence="6" key="1">
    <citation type="submission" date="2024-06" db="EMBL/GenBank/DDBJ databases">
        <title>Multi-omics analyses provide insights into the biosynthesis of the anticancer antibiotic pleurotin in Hohenbuehelia grisea.</title>
        <authorList>
            <person name="Weaver J.A."/>
            <person name="Alberti F."/>
        </authorList>
    </citation>
    <scope>NUCLEOTIDE SEQUENCE [LARGE SCALE GENOMIC DNA]</scope>
    <source>
        <strain evidence="6">T-177</strain>
    </source>
</reference>
<accession>A0ABR3JM81</accession>
<evidence type="ECO:0000256" key="3">
    <source>
        <dbReference type="SAM" id="MobiDB-lite"/>
    </source>
</evidence>
<sequence length="486" mass="52678">MSTYLYELPTTGAIAFSDFCVDQSISKAYTAHISDTTQARANLRALLKESKRTDDDEKDYLRVVKVLDDYLPLLRGVMACVAHDEIGLRSEPVFSWRTTLSANLFHSSPRLSLPTLHAEYASVLLTYAFALSNMARAAVGALGAYEHDRAISDVERKAKDEKLSFAVNLLCRASGVFQFISETALLEWENSRDGGTVGLPRPPDLTREVTTALAKMSLADAQTLAIRKLLSKSAYDSNIAPGPPLPKSHPAPALIAKLHLECGALYSSARALAKTPGAARPRAKSASQFLSKDGRDASEVSADLRRYLNDEAAFHDALARKWLGVDAGESGGNDRGGEAVGFLAWAKKELEDLKDGGSGKGIIGSGKEKEARERRKEKVSDELAKVLVFWKHYKKINDSLSFQPVPSQPDLQARIPAGREAVKAKAFVPPLPAFGPGSVEYTRQQAEQLELAQDGEEEAVPNGVHLPAETTNPSSATSYAGSGEYF</sequence>
<gene>
    <name evidence="5" type="ORF">HGRIS_002948</name>
</gene>
<dbReference type="PANTHER" id="PTHR40463">
    <property type="entry name" value="PH-RESPONSE REGULATOR PROTEIN PALC"/>
    <property type="match status" value="1"/>
</dbReference>
<name>A0ABR3JM81_9AGAR</name>
<dbReference type="SMART" id="SM01041">
    <property type="entry name" value="BRO1"/>
    <property type="match status" value="1"/>
</dbReference>
<protein>
    <recommendedName>
        <fullName evidence="2">pH-response regulator protein palC</fullName>
    </recommendedName>
</protein>
<feature type="domain" description="BRO1" evidence="4">
    <location>
        <begin position="2"/>
        <end position="462"/>
    </location>
</feature>
<dbReference type="CDD" id="cd09245">
    <property type="entry name" value="BRO1_UmRIM23-like"/>
    <property type="match status" value="1"/>
</dbReference>
<comment type="caution">
    <text evidence="5">The sequence shown here is derived from an EMBL/GenBank/DDBJ whole genome shotgun (WGS) entry which is preliminary data.</text>
</comment>
<dbReference type="Proteomes" id="UP001556367">
    <property type="component" value="Unassembled WGS sequence"/>
</dbReference>